<dbReference type="AlphaFoldDB" id="A0A2T1A693"/>
<feature type="domain" description="HTH tetR-type" evidence="5">
    <location>
        <begin position="1"/>
        <end position="55"/>
    </location>
</feature>
<evidence type="ECO:0000256" key="3">
    <source>
        <dbReference type="ARBA" id="ARBA00023163"/>
    </source>
</evidence>
<dbReference type="PANTHER" id="PTHR30055">
    <property type="entry name" value="HTH-TYPE TRANSCRIPTIONAL REGULATOR RUTR"/>
    <property type="match status" value="1"/>
</dbReference>
<dbReference type="SUPFAM" id="SSF46689">
    <property type="entry name" value="Homeodomain-like"/>
    <property type="match status" value="1"/>
</dbReference>
<keyword evidence="7" id="KW-1185">Reference proteome</keyword>
<dbReference type="EMBL" id="PVUE01000001">
    <property type="protein sequence ID" value="PRZ43997.1"/>
    <property type="molecule type" value="Genomic_DNA"/>
</dbReference>
<dbReference type="PROSITE" id="PS50977">
    <property type="entry name" value="HTH_TETR_2"/>
    <property type="match status" value="1"/>
</dbReference>
<dbReference type="GO" id="GO:0000976">
    <property type="term" value="F:transcription cis-regulatory region binding"/>
    <property type="evidence" value="ECO:0007669"/>
    <property type="project" value="TreeGrafter"/>
</dbReference>
<keyword evidence="3" id="KW-0804">Transcription</keyword>
<dbReference type="SUPFAM" id="SSF48498">
    <property type="entry name" value="Tetracyclin repressor-like, C-terminal domain"/>
    <property type="match status" value="1"/>
</dbReference>
<gene>
    <name evidence="6" type="ORF">CLV47_101121</name>
</gene>
<dbReference type="InterPro" id="IPR001647">
    <property type="entry name" value="HTH_TetR"/>
</dbReference>
<proteinExistence type="predicted"/>
<dbReference type="RefSeq" id="WP_202862299.1">
    <property type="nucleotide sequence ID" value="NZ_PVUE01000001.1"/>
</dbReference>
<protein>
    <submittedName>
        <fullName evidence="6">TetR family transcriptional regulator</fullName>
    </submittedName>
</protein>
<name>A0A2T1A693_9ACTN</name>
<dbReference type="InterPro" id="IPR036271">
    <property type="entry name" value="Tet_transcr_reg_TetR-rel_C_sf"/>
</dbReference>
<organism evidence="6 7">
    <name type="scientific">Antricoccus suffuscus</name>
    <dbReference type="NCBI Taxonomy" id="1629062"/>
    <lineage>
        <taxon>Bacteria</taxon>
        <taxon>Bacillati</taxon>
        <taxon>Actinomycetota</taxon>
        <taxon>Actinomycetes</taxon>
        <taxon>Geodermatophilales</taxon>
        <taxon>Antricoccaceae</taxon>
        <taxon>Antricoccus</taxon>
    </lineage>
</organism>
<evidence type="ECO:0000256" key="4">
    <source>
        <dbReference type="PROSITE-ProRule" id="PRU00335"/>
    </source>
</evidence>
<comment type="caution">
    <text evidence="6">The sequence shown here is derived from an EMBL/GenBank/DDBJ whole genome shotgun (WGS) entry which is preliminary data.</text>
</comment>
<dbReference type="PRINTS" id="PR00455">
    <property type="entry name" value="HTHTETR"/>
</dbReference>
<dbReference type="Pfam" id="PF00440">
    <property type="entry name" value="TetR_N"/>
    <property type="match status" value="1"/>
</dbReference>
<dbReference type="Proteomes" id="UP000237752">
    <property type="component" value="Unassembled WGS sequence"/>
</dbReference>
<dbReference type="InterPro" id="IPR009057">
    <property type="entry name" value="Homeodomain-like_sf"/>
</dbReference>
<reference evidence="6 7" key="1">
    <citation type="submission" date="2018-03" db="EMBL/GenBank/DDBJ databases">
        <title>Genomic Encyclopedia of Archaeal and Bacterial Type Strains, Phase II (KMG-II): from individual species to whole genera.</title>
        <authorList>
            <person name="Goeker M."/>
        </authorList>
    </citation>
    <scope>NUCLEOTIDE SEQUENCE [LARGE SCALE GENOMIC DNA]</scope>
    <source>
        <strain evidence="6 7">DSM 100065</strain>
    </source>
</reference>
<dbReference type="InterPro" id="IPR050109">
    <property type="entry name" value="HTH-type_TetR-like_transc_reg"/>
</dbReference>
<dbReference type="Gene3D" id="1.10.357.10">
    <property type="entry name" value="Tetracycline Repressor, domain 2"/>
    <property type="match status" value="1"/>
</dbReference>
<feature type="DNA-binding region" description="H-T-H motif" evidence="4">
    <location>
        <begin position="18"/>
        <end position="37"/>
    </location>
</feature>
<evidence type="ECO:0000259" key="5">
    <source>
        <dbReference type="PROSITE" id="PS50977"/>
    </source>
</evidence>
<dbReference type="PANTHER" id="PTHR30055:SF238">
    <property type="entry name" value="MYCOFACTOCIN BIOSYNTHESIS TRANSCRIPTIONAL REGULATOR MFTR-RELATED"/>
    <property type="match status" value="1"/>
</dbReference>
<sequence length="190" mass="21839">MYEAAVELFIARGYDNITMDEIAERADVARATVFNHFQRKVEFLHEWSARRRQRAQDAIRRENLQSHSTRDILARYMHELAILNEETRRETVALMTATIHATNILDSPYLVQEIAGYVRRGQNAGETRKGIDAEQVGVLLATGYFATLNHWIKVDPHEFPLGPALEEMLKVVLHGIEEPRPQTARHHDDA</sequence>
<accession>A0A2T1A693</accession>
<keyword evidence="2 4" id="KW-0238">DNA-binding</keyword>
<keyword evidence="1" id="KW-0805">Transcription regulation</keyword>
<evidence type="ECO:0000313" key="6">
    <source>
        <dbReference type="EMBL" id="PRZ43997.1"/>
    </source>
</evidence>
<evidence type="ECO:0000256" key="2">
    <source>
        <dbReference type="ARBA" id="ARBA00023125"/>
    </source>
</evidence>
<evidence type="ECO:0000256" key="1">
    <source>
        <dbReference type="ARBA" id="ARBA00023015"/>
    </source>
</evidence>
<dbReference type="GO" id="GO:0003700">
    <property type="term" value="F:DNA-binding transcription factor activity"/>
    <property type="evidence" value="ECO:0007669"/>
    <property type="project" value="TreeGrafter"/>
</dbReference>
<evidence type="ECO:0000313" key="7">
    <source>
        <dbReference type="Proteomes" id="UP000237752"/>
    </source>
</evidence>